<feature type="transmembrane region" description="Helical" evidence="9">
    <location>
        <begin position="98"/>
        <end position="116"/>
    </location>
</feature>
<reference evidence="11 12" key="1">
    <citation type="submission" date="2020-08" db="EMBL/GenBank/DDBJ databases">
        <title>Genome public.</title>
        <authorList>
            <person name="Liu C."/>
            <person name="Sun Q."/>
        </authorList>
    </citation>
    <scope>NUCLEOTIDE SEQUENCE [LARGE SCALE GENOMIC DNA]</scope>
    <source>
        <strain evidence="11 12">BX0805</strain>
    </source>
</reference>
<gene>
    <name evidence="9 11" type="primary">lspA</name>
    <name evidence="11" type="ORF">H8Z76_04140</name>
</gene>
<keyword evidence="6 9" id="KW-0378">Hydrolase</keyword>
<accession>A0ABR7I8G9</accession>
<dbReference type="EC" id="3.4.23.36" evidence="9"/>
<dbReference type="HAMAP" id="MF_00161">
    <property type="entry name" value="LspA"/>
    <property type="match status" value="1"/>
</dbReference>
<dbReference type="PANTHER" id="PTHR33695">
    <property type="entry name" value="LIPOPROTEIN SIGNAL PEPTIDASE"/>
    <property type="match status" value="1"/>
</dbReference>
<comment type="pathway">
    <text evidence="9">Protein modification; lipoprotein biosynthesis (signal peptide cleavage).</text>
</comment>
<proteinExistence type="inferred from homology"/>
<feature type="active site" evidence="9">
    <location>
        <position position="126"/>
    </location>
</feature>
<comment type="similarity">
    <text evidence="1 9 10">Belongs to the peptidase A8 family.</text>
</comment>
<dbReference type="Proteomes" id="UP000621540">
    <property type="component" value="Unassembled WGS sequence"/>
</dbReference>
<keyword evidence="3 9" id="KW-0645">Protease</keyword>
<sequence>MEAFMKKMSTKYLIRVSISVILLILLDQLTKIWAVVRLKDQPAISLIRGVFELQYLENRGSAFGMMQGARVFFIISTIVLFLLVCVIYIRIPKEKMYLPLRVIAVLFLAGAAGNFIDRVRQGFVVDFFYFSLINFPIFNVADIYVTTATIALIVFILFYYKEADLERIFSKKKG</sequence>
<evidence type="ECO:0000256" key="4">
    <source>
        <dbReference type="ARBA" id="ARBA00022692"/>
    </source>
</evidence>
<name>A0ABR7I8G9_9FIRM</name>
<comment type="caution">
    <text evidence="11">The sequence shown here is derived from an EMBL/GenBank/DDBJ whole genome shotgun (WGS) entry which is preliminary data.</text>
</comment>
<evidence type="ECO:0000256" key="1">
    <source>
        <dbReference type="ARBA" id="ARBA00006139"/>
    </source>
</evidence>
<evidence type="ECO:0000256" key="5">
    <source>
        <dbReference type="ARBA" id="ARBA00022750"/>
    </source>
</evidence>
<feature type="transmembrane region" description="Helical" evidence="9">
    <location>
        <begin position="71"/>
        <end position="91"/>
    </location>
</feature>
<dbReference type="EMBL" id="JACOQH010000002">
    <property type="protein sequence ID" value="MBC5753227.1"/>
    <property type="molecule type" value="Genomic_DNA"/>
</dbReference>
<dbReference type="PRINTS" id="PR00781">
    <property type="entry name" value="LIPOSIGPTASE"/>
</dbReference>
<evidence type="ECO:0000256" key="7">
    <source>
        <dbReference type="ARBA" id="ARBA00022989"/>
    </source>
</evidence>
<feature type="transmembrane region" description="Helical" evidence="9">
    <location>
        <begin position="12"/>
        <end position="36"/>
    </location>
</feature>
<evidence type="ECO:0000256" key="6">
    <source>
        <dbReference type="ARBA" id="ARBA00022801"/>
    </source>
</evidence>
<evidence type="ECO:0000313" key="12">
    <source>
        <dbReference type="Proteomes" id="UP000621540"/>
    </source>
</evidence>
<evidence type="ECO:0000313" key="11">
    <source>
        <dbReference type="EMBL" id="MBC5753227.1"/>
    </source>
</evidence>
<comment type="catalytic activity">
    <reaction evidence="9">
        <text>Release of signal peptides from bacterial membrane prolipoproteins. Hydrolyzes -Xaa-Yaa-Zaa-|-(S,diacylglyceryl)Cys-, in which Xaa is hydrophobic (preferably Leu), and Yaa (Ala or Ser) and Zaa (Gly or Ala) have small, neutral side chains.</text>
        <dbReference type="EC" id="3.4.23.36"/>
    </reaction>
</comment>
<dbReference type="GO" id="GO:0004190">
    <property type="term" value="F:aspartic-type endopeptidase activity"/>
    <property type="evidence" value="ECO:0007669"/>
    <property type="project" value="UniProtKB-EC"/>
</dbReference>
<feature type="active site" evidence="9">
    <location>
        <position position="142"/>
    </location>
</feature>
<keyword evidence="12" id="KW-1185">Reference proteome</keyword>
<comment type="function">
    <text evidence="9">This protein specifically catalyzes the removal of signal peptides from prolipoproteins.</text>
</comment>
<dbReference type="NCBIfam" id="TIGR00077">
    <property type="entry name" value="lspA"/>
    <property type="match status" value="1"/>
</dbReference>
<keyword evidence="4 9" id="KW-0812">Transmembrane</keyword>
<keyword evidence="5 9" id="KW-0064">Aspartyl protease</keyword>
<dbReference type="Pfam" id="PF01252">
    <property type="entry name" value="Peptidase_A8"/>
    <property type="match status" value="1"/>
</dbReference>
<feature type="transmembrane region" description="Helical" evidence="9">
    <location>
        <begin position="136"/>
        <end position="160"/>
    </location>
</feature>
<keyword evidence="2 9" id="KW-1003">Cell membrane</keyword>
<evidence type="ECO:0000256" key="3">
    <source>
        <dbReference type="ARBA" id="ARBA00022670"/>
    </source>
</evidence>
<evidence type="ECO:0000256" key="10">
    <source>
        <dbReference type="RuleBase" id="RU004181"/>
    </source>
</evidence>
<evidence type="ECO:0000256" key="2">
    <source>
        <dbReference type="ARBA" id="ARBA00022475"/>
    </source>
</evidence>
<evidence type="ECO:0000256" key="8">
    <source>
        <dbReference type="ARBA" id="ARBA00023136"/>
    </source>
</evidence>
<organism evidence="11 12">
    <name type="scientific">Roseburia yibonii</name>
    <dbReference type="NCBI Taxonomy" id="2763063"/>
    <lineage>
        <taxon>Bacteria</taxon>
        <taxon>Bacillati</taxon>
        <taxon>Bacillota</taxon>
        <taxon>Clostridia</taxon>
        <taxon>Lachnospirales</taxon>
        <taxon>Lachnospiraceae</taxon>
        <taxon>Roseburia</taxon>
    </lineage>
</organism>
<comment type="subcellular location">
    <subcellularLocation>
        <location evidence="9">Cell membrane</location>
        <topology evidence="9">Multi-pass membrane protein</topology>
    </subcellularLocation>
</comment>
<protein>
    <recommendedName>
        <fullName evidence="9">Lipoprotein signal peptidase</fullName>
        <ecNumber evidence="9">3.4.23.36</ecNumber>
    </recommendedName>
    <alternativeName>
        <fullName evidence="9">Prolipoprotein signal peptidase</fullName>
    </alternativeName>
    <alternativeName>
        <fullName evidence="9">Signal peptidase II</fullName>
        <shortName evidence="9">SPase II</shortName>
    </alternativeName>
</protein>
<keyword evidence="7 9" id="KW-1133">Transmembrane helix</keyword>
<evidence type="ECO:0000256" key="9">
    <source>
        <dbReference type="HAMAP-Rule" id="MF_00161"/>
    </source>
</evidence>
<dbReference type="InterPro" id="IPR001872">
    <property type="entry name" value="Peptidase_A8"/>
</dbReference>
<dbReference type="PANTHER" id="PTHR33695:SF1">
    <property type="entry name" value="LIPOPROTEIN SIGNAL PEPTIDASE"/>
    <property type="match status" value="1"/>
</dbReference>
<keyword evidence="8 9" id="KW-0472">Membrane</keyword>